<dbReference type="InterPro" id="IPR043987">
    <property type="entry name" value="CCZ1/INTU/HSP4_longin_1"/>
</dbReference>
<dbReference type="Gene3D" id="2.30.42.10">
    <property type="match status" value="1"/>
</dbReference>
<dbReference type="InterPro" id="IPR039151">
    <property type="entry name" value="INTU"/>
</dbReference>
<dbReference type="GO" id="GO:0005929">
    <property type="term" value="C:cilium"/>
    <property type="evidence" value="ECO:0007669"/>
    <property type="project" value="TreeGrafter"/>
</dbReference>
<keyword evidence="6" id="KW-0963">Cytoplasm</keyword>
<protein>
    <recommendedName>
        <fullName evidence="4">Protein inturned</fullName>
    </recommendedName>
    <alternativeName>
        <fullName evidence="8">Inturned planar cell polarity effector homolog</fullName>
    </alternativeName>
</protein>
<dbReference type="GO" id="GO:0001736">
    <property type="term" value="P:establishment of planar polarity"/>
    <property type="evidence" value="ECO:0007669"/>
    <property type="project" value="InterPro"/>
</dbReference>
<dbReference type="Proteomes" id="UP001163046">
    <property type="component" value="Unassembled WGS sequence"/>
</dbReference>
<evidence type="ECO:0000313" key="12">
    <source>
        <dbReference type="Proteomes" id="UP001163046"/>
    </source>
</evidence>
<feature type="domain" description="PDZ" evidence="10">
    <location>
        <begin position="160"/>
        <end position="256"/>
    </location>
</feature>
<gene>
    <name evidence="11" type="ORF">OS493_008242</name>
</gene>
<dbReference type="GO" id="GO:0009986">
    <property type="term" value="C:cell surface"/>
    <property type="evidence" value="ECO:0007669"/>
    <property type="project" value="UniProtKB-SubCell"/>
</dbReference>
<evidence type="ECO:0000256" key="1">
    <source>
        <dbReference type="ARBA" id="ARBA00004120"/>
    </source>
</evidence>
<dbReference type="InterPro" id="IPR043988">
    <property type="entry name" value="CCZ1/INTU_longin_2"/>
</dbReference>
<dbReference type="PANTHER" id="PTHR21082">
    <property type="entry name" value="PROTEIN INTURNED"/>
    <property type="match status" value="1"/>
</dbReference>
<dbReference type="InterPro" id="IPR001478">
    <property type="entry name" value="PDZ"/>
</dbReference>
<dbReference type="AlphaFoldDB" id="A0A9X0A4N5"/>
<feature type="region of interest" description="Disordered" evidence="9">
    <location>
        <begin position="637"/>
        <end position="722"/>
    </location>
</feature>
<feature type="region of interest" description="Disordered" evidence="9">
    <location>
        <begin position="116"/>
        <end position="140"/>
    </location>
</feature>
<keyword evidence="12" id="KW-1185">Reference proteome</keyword>
<dbReference type="OrthoDB" id="10038586at2759"/>
<evidence type="ECO:0000256" key="5">
    <source>
        <dbReference type="ARBA" id="ARBA00022473"/>
    </source>
</evidence>
<dbReference type="SMART" id="SM00228">
    <property type="entry name" value="PDZ"/>
    <property type="match status" value="1"/>
</dbReference>
<proteinExistence type="inferred from homology"/>
<dbReference type="PROSITE" id="PS50106">
    <property type="entry name" value="PDZ"/>
    <property type="match status" value="1"/>
</dbReference>
<comment type="subcellular location">
    <subcellularLocation>
        <location evidence="2">Cell surface</location>
    </subcellularLocation>
    <subcellularLocation>
        <location evidence="1">Cytoplasm</location>
        <location evidence="1">Cytoskeleton</location>
        <location evidence="1">Cilium basal body</location>
    </subcellularLocation>
</comment>
<feature type="compositionally biased region" description="Basic and acidic residues" evidence="9">
    <location>
        <begin position="116"/>
        <end position="128"/>
    </location>
</feature>
<evidence type="ECO:0000256" key="3">
    <source>
        <dbReference type="ARBA" id="ARBA00010034"/>
    </source>
</evidence>
<reference evidence="11" key="1">
    <citation type="submission" date="2023-01" db="EMBL/GenBank/DDBJ databases">
        <title>Genome assembly of the deep-sea coral Lophelia pertusa.</title>
        <authorList>
            <person name="Herrera S."/>
            <person name="Cordes E."/>
        </authorList>
    </citation>
    <scope>NUCLEOTIDE SEQUENCE</scope>
    <source>
        <strain evidence="11">USNM1676648</strain>
        <tissue evidence="11">Polyp</tissue>
    </source>
</reference>
<keyword evidence="7" id="KW-0970">Cilium biogenesis/degradation</keyword>
<feature type="region of interest" description="Disordered" evidence="9">
    <location>
        <begin position="1"/>
        <end position="21"/>
    </location>
</feature>
<dbReference type="PANTHER" id="PTHR21082:SF4">
    <property type="entry name" value="PROTEIN INTURNED"/>
    <property type="match status" value="1"/>
</dbReference>
<comment type="caution">
    <text evidence="11">The sequence shown here is derived from an EMBL/GenBank/DDBJ whole genome shotgun (WGS) entry which is preliminary data.</text>
</comment>
<feature type="compositionally biased region" description="Acidic residues" evidence="9">
    <location>
        <begin position="11"/>
        <end position="21"/>
    </location>
</feature>
<evidence type="ECO:0000313" key="11">
    <source>
        <dbReference type="EMBL" id="KAJ7392995.1"/>
    </source>
</evidence>
<keyword evidence="5" id="KW-0217">Developmental protein</keyword>
<organism evidence="11 12">
    <name type="scientific">Desmophyllum pertusum</name>
    <dbReference type="NCBI Taxonomy" id="174260"/>
    <lineage>
        <taxon>Eukaryota</taxon>
        <taxon>Metazoa</taxon>
        <taxon>Cnidaria</taxon>
        <taxon>Anthozoa</taxon>
        <taxon>Hexacorallia</taxon>
        <taxon>Scleractinia</taxon>
        <taxon>Caryophylliina</taxon>
        <taxon>Caryophylliidae</taxon>
        <taxon>Desmophyllum</taxon>
    </lineage>
</organism>
<dbReference type="EMBL" id="MU825399">
    <property type="protein sequence ID" value="KAJ7392995.1"/>
    <property type="molecule type" value="Genomic_DNA"/>
</dbReference>
<sequence length="903" mass="100716">MYVGRHHDYERYEEESSEEECEQCSRQDIHLREEDDDFWSRTLYEEPPWAGHIKEKGDVFYIEPFNEPSPNDMLDSLEQLNVSGKDSQGDGVKEKGKPVLRSFNSVKKIIPGLRKDRIDDKSNNERNLKHSSSTGHGAVDGLIDGSKMAGRFFKREVQLIVTPPKGHSGFKNDLETLLGIIPGRDKAGKLSQNDSYSGSRLYIKGFVPDGPALRSGDLRIGDVLLSLNKLDLNSSNVHTILAAITGPMEITLTIQRVIQPKLASPIIRQNTPPKNDSHLIKLISGEAPAPSKPDLKNIPHVALYLTITSSEDDDEPDKDILYQYPKSEAATKLVALRGMFLTLSDLMSSVTGSTANSSTLALDKKLVHVVYSKLDRDVLVIAMPAEKIPLVQLKKAAADVTQILSLTFGSMQRAFCDKFNKARVDHLFSLLFEKALAKPPGASDKDCINKLPDLLPGVQWLNLPLATEVHVHCCLNDLEAADYGEFADEFFQIRRLYTILGSSIFYKGYLVANHLTREDLEDAVLYCKYHCLLAMSAEQRVGQLVVWREVFPTRRQKSRSENRRLSREGDEEYYEPTARYFLLIVGMKHWLMCVLLEAGGISRRAEGYPPPDTYYVDQVKNTLHQIEALDIPSVCESRLRSPNNPPLASADMLLMNPPTPLLKSSSSVGGGSDTPTQQKKHNSVDNLRLQDEVESSDSGSVPSTLRRKGSDSSGSMGSFGTKGKLRSFRSQFSLNSAGTFRKSLPENIPDLSQMVTAKLTGGTENTLFHYVSWDSFHGIVVCPSDGDAPSTGGAVHADVVNTFHKTCLSMRRLFSPYYKQRLKQNDRRPRFTSSGMQGVIEHGVLFHRTPENSAEQKKVPSVLKYWVIGRLLPGEHPRELYVCHHQSVPQCAVELAFKLGFGV</sequence>
<accession>A0A9X0A4N5</accession>
<evidence type="ECO:0000256" key="8">
    <source>
        <dbReference type="ARBA" id="ARBA00032633"/>
    </source>
</evidence>
<dbReference type="InterPro" id="IPR036034">
    <property type="entry name" value="PDZ_sf"/>
</dbReference>
<dbReference type="SUPFAM" id="SSF50156">
    <property type="entry name" value="PDZ domain-like"/>
    <property type="match status" value="1"/>
</dbReference>
<name>A0A9X0A4N5_9CNID</name>
<evidence type="ECO:0000256" key="9">
    <source>
        <dbReference type="SAM" id="MobiDB-lite"/>
    </source>
</evidence>
<dbReference type="GO" id="GO:0005737">
    <property type="term" value="C:cytoplasm"/>
    <property type="evidence" value="ECO:0007669"/>
    <property type="project" value="TreeGrafter"/>
</dbReference>
<feature type="compositionally biased region" description="Basic and acidic residues" evidence="9">
    <location>
        <begin position="1"/>
        <end position="10"/>
    </location>
</feature>
<evidence type="ECO:0000256" key="4">
    <source>
        <dbReference type="ARBA" id="ARBA00015639"/>
    </source>
</evidence>
<evidence type="ECO:0000259" key="10">
    <source>
        <dbReference type="PROSITE" id="PS50106"/>
    </source>
</evidence>
<dbReference type="Pfam" id="PF00595">
    <property type="entry name" value="PDZ"/>
    <property type="match status" value="1"/>
</dbReference>
<dbReference type="Pfam" id="PF19032">
    <property type="entry name" value="Intu_longin_2"/>
    <property type="match status" value="1"/>
</dbReference>
<evidence type="ECO:0000256" key="2">
    <source>
        <dbReference type="ARBA" id="ARBA00004241"/>
    </source>
</evidence>
<dbReference type="InterPro" id="IPR043989">
    <property type="entry name" value="CCZ1/INTU/HSP4_longin_3"/>
</dbReference>
<dbReference type="GO" id="GO:0016192">
    <property type="term" value="P:vesicle-mediated transport"/>
    <property type="evidence" value="ECO:0007669"/>
    <property type="project" value="InterPro"/>
</dbReference>
<evidence type="ECO:0000256" key="6">
    <source>
        <dbReference type="ARBA" id="ARBA00022490"/>
    </source>
</evidence>
<dbReference type="Pfam" id="PF19033">
    <property type="entry name" value="Intu_longin_3"/>
    <property type="match status" value="1"/>
</dbReference>
<evidence type="ECO:0000256" key="7">
    <source>
        <dbReference type="ARBA" id="ARBA00022794"/>
    </source>
</evidence>
<comment type="similarity">
    <text evidence="3">Belongs to the inturned family.</text>
</comment>
<dbReference type="Pfam" id="PF19031">
    <property type="entry name" value="Intu_longin_1"/>
    <property type="match status" value="1"/>
</dbReference>
<dbReference type="GO" id="GO:0007399">
    <property type="term" value="P:nervous system development"/>
    <property type="evidence" value="ECO:0007669"/>
    <property type="project" value="TreeGrafter"/>
</dbReference>
<dbReference type="GO" id="GO:0060271">
    <property type="term" value="P:cilium assembly"/>
    <property type="evidence" value="ECO:0007669"/>
    <property type="project" value="InterPro"/>
</dbReference>